<feature type="transmembrane region" description="Helical" evidence="1">
    <location>
        <begin position="164"/>
        <end position="184"/>
    </location>
</feature>
<dbReference type="EMBL" id="QLII01000001">
    <property type="protein sequence ID" value="RAI76585.1"/>
    <property type="molecule type" value="Genomic_DNA"/>
</dbReference>
<evidence type="ECO:0000313" key="3">
    <source>
        <dbReference type="EMBL" id="RAI76585.1"/>
    </source>
</evidence>
<evidence type="ECO:0000256" key="1">
    <source>
        <dbReference type="SAM" id="Phobius"/>
    </source>
</evidence>
<evidence type="ECO:0000313" key="4">
    <source>
        <dbReference type="Proteomes" id="UP000249016"/>
    </source>
</evidence>
<reference evidence="3 4" key="1">
    <citation type="submission" date="2018-06" db="EMBL/GenBank/DDBJ databases">
        <title>Spirosoma sp. HMF3257 Genome sequencing and assembly.</title>
        <authorList>
            <person name="Kang H."/>
            <person name="Cha I."/>
            <person name="Kim H."/>
            <person name="Kang J."/>
            <person name="Joh K."/>
        </authorList>
    </citation>
    <scope>NUCLEOTIDE SEQUENCE [LARGE SCALE GENOMIC DNA]</scope>
    <source>
        <strain evidence="3 4">HMF3257</strain>
    </source>
</reference>
<organism evidence="3 4">
    <name type="scientific">Spirosoma telluris</name>
    <dbReference type="NCBI Taxonomy" id="2183553"/>
    <lineage>
        <taxon>Bacteria</taxon>
        <taxon>Pseudomonadati</taxon>
        <taxon>Bacteroidota</taxon>
        <taxon>Cytophagia</taxon>
        <taxon>Cytophagales</taxon>
        <taxon>Cytophagaceae</taxon>
        <taxon>Spirosoma</taxon>
    </lineage>
</organism>
<sequence>MKKFLLLLVLGPLQVWAQQDRIIPPPISAENLKPIESDLVPSYNGRYGQRVRTQYIYDGLDVRHAKDLGPYIMASGNPDAIREFNSYIASRHTGGWLIAGGITSAIVGAIIMGSNGSGNNGKFTTQQPFYCPVGNVCGGTSGTVYGGQIAGYQTVVDTHKQNTYAAGGITLIGGAILAGIGFGMNIPGSHVRRAVQYYNRALKQQGISWQLTPYSSLSSSGVGLVGKF</sequence>
<keyword evidence="1" id="KW-1133">Transmembrane helix</keyword>
<dbReference type="Proteomes" id="UP000249016">
    <property type="component" value="Unassembled WGS sequence"/>
</dbReference>
<proteinExistence type="predicted"/>
<protein>
    <submittedName>
        <fullName evidence="3">Uncharacterized protein</fullName>
    </submittedName>
</protein>
<accession>A0A327NPB8</accession>
<keyword evidence="4" id="KW-1185">Reference proteome</keyword>
<name>A0A327NPB8_9BACT</name>
<dbReference type="RefSeq" id="WP_111346388.1">
    <property type="nucleotide sequence ID" value="NZ_QLII01000001.1"/>
</dbReference>
<evidence type="ECO:0000256" key="2">
    <source>
        <dbReference type="SAM" id="SignalP"/>
    </source>
</evidence>
<comment type="caution">
    <text evidence="3">The sequence shown here is derived from an EMBL/GenBank/DDBJ whole genome shotgun (WGS) entry which is preliminary data.</text>
</comment>
<dbReference type="OrthoDB" id="955427at2"/>
<feature type="chain" id="PRO_5016274524" evidence="2">
    <location>
        <begin position="18"/>
        <end position="228"/>
    </location>
</feature>
<gene>
    <name evidence="3" type="ORF">HMF3257_24870</name>
</gene>
<feature type="signal peptide" evidence="2">
    <location>
        <begin position="1"/>
        <end position="17"/>
    </location>
</feature>
<keyword evidence="2" id="KW-0732">Signal</keyword>
<dbReference type="AlphaFoldDB" id="A0A327NPB8"/>
<keyword evidence="1" id="KW-0812">Transmembrane</keyword>
<keyword evidence="1" id="KW-0472">Membrane</keyword>